<evidence type="ECO:0000256" key="1">
    <source>
        <dbReference type="SAM" id="MobiDB-lite"/>
    </source>
</evidence>
<keyword evidence="2" id="KW-0732">Signal</keyword>
<evidence type="ECO:0000313" key="3">
    <source>
        <dbReference type="EMBL" id="NVE94268.1"/>
    </source>
</evidence>
<gene>
    <name evidence="3" type="ORF">HUO12_05070</name>
</gene>
<keyword evidence="4" id="KW-1185">Reference proteome</keyword>
<dbReference type="RefSeq" id="WP_176272559.1">
    <property type="nucleotide sequence ID" value="NZ_JABWTA010000001.1"/>
</dbReference>
<name>A0A850HCB8_9SPHN</name>
<organism evidence="3 4">
    <name type="scientific">Altererythrobacter lutimaris</name>
    <dbReference type="NCBI Taxonomy" id="2743979"/>
    <lineage>
        <taxon>Bacteria</taxon>
        <taxon>Pseudomonadati</taxon>
        <taxon>Pseudomonadota</taxon>
        <taxon>Alphaproteobacteria</taxon>
        <taxon>Sphingomonadales</taxon>
        <taxon>Erythrobacteraceae</taxon>
        <taxon>Altererythrobacter</taxon>
    </lineage>
</organism>
<reference evidence="3 4" key="1">
    <citation type="submission" date="2020-06" db="EMBL/GenBank/DDBJ databases">
        <title>Altererythrobacter lutimaris sp. nov., a marine bacterium isolated from a tidal flat.</title>
        <authorList>
            <person name="Kim D."/>
            <person name="Yoo Y."/>
            <person name="Kim J.-J."/>
        </authorList>
    </citation>
    <scope>NUCLEOTIDE SEQUENCE [LARGE SCALE GENOMIC DNA]</scope>
    <source>
        <strain evidence="3 4">JGD-16</strain>
    </source>
</reference>
<proteinExistence type="predicted"/>
<dbReference type="AlphaFoldDB" id="A0A850HCB8"/>
<sequence>MNFKTLSMTGAAALALGLTGPALAYQEAQAEEAVEAAEEAMTDVGEAMAGAAEAMEDAAEAVMEEPAGPANHTPEGSPHFIPLPPEGKGQIVFYRSTRMGFAMGCTINQGTKKDKTKISSLGAGKYVIVAAEPGKQDYWVKNEKKDAITLLVEEGETQFVECRIKMGFMSGRPDLSPSDAAEFVEKGENLKLVDDDDMGEGALRSTDLAAAQ</sequence>
<dbReference type="Proteomes" id="UP000546031">
    <property type="component" value="Unassembled WGS sequence"/>
</dbReference>
<accession>A0A850HCB8</accession>
<evidence type="ECO:0000313" key="4">
    <source>
        <dbReference type="Proteomes" id="UP000546031"/>
    </source>
</evidence>
<dbReference type="EMBL" id="JABWTA010000001">
    <property type="protein sequence ID" value="NVE94268.1"/>
    <property type="molecule type" value="Genomic_DNA"/>
</dbReference>
<feature type="region of interest" description="Disordered" evidence="1">
    <location>
        <begin position="60"/>
        <end position="82"/>
    </location>
</feature>
<feature type="chain" id="PRO_5032537306" description="DUF2846 domain-containing protein" evidence="2">
    <location>
        <begin position="25"/>
        <end position="212"/>
    </location>
</feature>
<comment type="caution">
    <text evidence="3">The sequence shown here is derived from an EMBL/GenBank/DDBJ whole genome shotgun (WGS) entry which is preliminary data.</text>
</comment>
<evidence type="ECO:0008006" key="5">
    <source>
        <dbReference type="Google" id="ProtNLM"/>
    </source>
</evidence>
<feature type="signal peptide" evidence="2">
    <location>
        <begin position="1"/>
        <end position="24"/>
    </location>
</feature>
<evidence type="ECO:0000256" key="2">
    <source>
        <dbReference type="SAM" id="SignalP"/>
    </source>
</evidence>
<protein>
    <recommendedName>
        <fullName evidence="5">DUF2846 domain-containing protein</fullName>
    </recommendedName>
</protein>